<reference evidence="10" key="1">
    <citation type="journal article" date="2019" name="Int. J. Syst. Evol. Microbiol.">
        <title>The Global Catalogue of Microorganisms (GCM) 10K type strain sequencing project: providing services to taxonomists for standard genome sequencing and annotation.</title>
        <authorList>
            <consortium name="The Broad Institute Genomics Platform"/>
            <consortium name="The Broad Institute Genome Sequencing Center for Infectious Disease"/>
            <person name="Wu L."/>
            <person name="Ma J."/>
        </authorList>
    </citation>
    <scope>NUCLEOTIDE SEQUENCE [LARGE SCALE GENOMIC DNA]</scope>
    <source>
        <strain evidence="10">KCTC 32255</strain>
    </source>
</reference>
<dbReference type="PROSITE" id="PS00715">
    <property type="entry name" value="SIGMA70_1"/>
    <property type="match status" value="1"/>
</dbReference>
<feature type="domain" description="RNA polymerase sigma-70" evidence="7">
    <location>
        <begin position="107"/>
        <end position="120"/>
    </location>
</feature>
<dbReference type="PROSITE" id="PS00716">
    <property type="entry name" value="SIGMA70_2"/>
    <property type="match status" value="1"/>
</dbReference>
<dbReference type="Proteomes" id="UP001596337">
    <property type="component" value="Unassembled WGS sequence"/>
</dbReference>
<evidence type="ECO:0000256" key="1">
    <source>
        <dbReference type="ARBA" id="ARBA00007788"/>
    </source>
</evidence>
<organism evidence="9 10">
    <name type="scientific">Haloechinothrix salitolerans</name>
    <dbReference type="NCBI Taxonomy" id="926830"/>
    <lineage>
        <taxon>Bacteria</taxon>
        <taxon>Bacillati</taxon>
        <taxon>Actinomycetota</taxon>
        <taxon>Actinomycetes</taxon>
        <taxon>Pseudonocardiales</taxon>
        <taxon>Pseudonocardiaceae</taxon>
        <taxon>Haloechinothrix</taxon>
    </lineage>
</organism>
<evidence type="ECO:0000256" key="5">
    <source>
        <dbReference type="ARBA" id="ARBA00023163"/>
    </source>
</evidence>
<dbReference type="InterPro" id="IPR013325">
    <property type="entry name" value="RNA_pol_sigma_r2"/>
</dbReference>
<comment type="caution">
    <text evidence="9">The sequence shown here is derived from an EMBL/GenBank/DDBJ whole genome shotgun (WGS) entry which is preliminary data.</text>
</comment>
<dbReference type="InterPro" id="IPR007627">
    <property type="entry name" value="RNA_pol_sigma70_r2"/>
</dbReference>
<dbReference type="InterPro" id="IPR014284">
    <property type="entry name" value="RNA_pol_sigma-70_dom"/>
</dbReference>
<dbReference type="Gene3D" id="1.10.601.10">
    <property type="entry name" value="RNA Polymerase Primary Sigma Factor"/>
    <property type="match status" value="2"/>
</dbReference>
<evidence type="ECO:0000256" key="6">
    <source>
        <dbReference type="RuleBase" id="RU362124"/>
    </source>
</evidence>
<dbReference type="SUPFAM" id="SSF88946">
    <property type="entry name" value="Sigma2 domain of RNA polymerase sigma factors"/>
    <property type="match status" value="1"/>
</dbReference>
<evidence type="ECO:0000256" key="4">
    <source>
        <dbReference type="ARBA" id="ARBA00023125"/>
    </source>
</evidence>
<dbReference type="InterPro" id="IPR036388">
    <property type="entry name" value="WH-like_DNA-bd_sf"/>
</dbReference>
<dbReference type="NCBIfam" id="TIGR02937">
    <property type="entry name" value="sigma70-ECF"/>
    <property type="match status" value="1"/>
</dbReference>
<evidence type="ECO:0000313" key="10">
    <source>
        <dbReference type="Proteomes" id="UP001596337"/>
    </source>
</evidence>
<feature type="domain" description="RNA polymerase sigma-70" evidence="8">
    <location>
        <begin position="274"/>
        <end position="300"/>
    </location>
</feature>
<dbReference type="Pfam" id="PF04545">
    <property type="entry name" value="Sigma70_r4"/>
    <property type="match status" value="1"/>
</dbReference>
<dbReference type="InterPro" id="IPR013324">
    <property type="entry name" value="RNA_pol_sigma_r3/r4-like"/>
</dbReference>
<keyword evidence="4 6" id="KW-0238">DNA-binding</keyword>
<evidence type="ECO:0000256" key="3">
    <source>
        <dbReference type="ARBA" id="ARBA00023082"/>
    </source>
</evidence>
<evidence type="ECO:0000259" key="7">
    <source>
        <dbReference type="PROSITE" id="PS00715"/>
    </source>
</evidence>
<dbReference type="InterPro" id="IPR007624">
    <property type="entry name" value="RNA_pol_sigma70_r3"/>
</dbReference>
<proteinExistence type="inferred from homology"/>
<gene>
    <name evidence="9" type="ORF">ACFQGD_30925</name>
</gene>
<dbReference type="PANTHER" id="PTHR30603">
    <property type="entry name" value="RNA POLYMERASE SIGMA FACTOR RPO"/>
    <property type="match status" value="1"/>
</dbReference>
<dbReference type="InterPro" id="IPR050239">
    <property type="entry name" value="Sigma-70_RNA_pol_init_factors"/>
</dbReference>
<dbReference type="Pfam" id="PF04542">
    <property type="entry name" value="Sigma70_r2"/>
    <property type="match status" value="1"/>
</dbReference>
<keyword evidence="10" id="KW-1185">Reference proteome</keyword>
<protein>
    <recommendedName>
        <fullName evidence="6">RNA polymerase sigma factor</fullName>
    </recommendedName>
</protein>
<dbReference type="Gene3D" id="1.10.10.10">
    <property type="entry name" value="Winged helix-like DNA-binding domain superfamily/Winged helix DNA-binding domain"/>
    <property type="match status" value="2"/>
</dbReference>
<comment type="similarity">
    <text evidence="1 6">Belongs to the sigma-70 factor family.</text>
</comment>
<dbReference type="PRINTS" id="PR00046">
    <property type="entry name" value="SIGMA70FCT"/>
</dbReference>
<accession>A0ABW2C848</accession>
<dbReference type="EMBL" id="JBHSXX010000001">
    <property type="protein sequence ID" value="MFC6871546.1"/>
    <property type="molecule type" value="Genomic_DNA"/>
</dbReference>
<comment type="function">
    <text evidence="6">Sigma factors are initiation factors that promote the attachment of RNA polymerase to specific initiation sites and are then released.</text>
</comment>
<keyword evidence="3 6" id="KW-0731">Sigma factor</keyword>
<dbReference type="RefSeq" id="WP_345391304.1">
    <property type="nucleotide sequence ID" value="NZ_BAABLA010000007.1"/>
</dbReference>
<sequence length="311" mass="34883">MSSDVTVPAPAREAHVDTEPDLVRSYLNEIGRIPLLDASEEVDLAKRIEAGVYAEELLRSNADGRDRRDLRTVADEGARAKERMIRANLRLVVAAAKKRRGGLSLLDLIQEGNLGLMRAVEKFDYTKGYKFSTYAMWWIRQAMQRGDAFQSRAIRLPSHLTERIGRLNRAERELIARLEREPTDAELADATGYTTDAVQRMRSVSRVTASLDVPVGEDGESSFGEFMANQESDDQRETAAERAELVAEALAALEPLTARVLAFRYGLYDGNPHTLQETGQHVGLSRERVRRLERQAFDELRATGRREALAA</sequence>
<name>A0ABW2C848_9PSEU</name>
<dbReference type="Pfam" id="PF04539">
    <property type="entry name" value="Sigma70_r3"/>
    <property type="match status" value="1"/>
</dbReference>
<dbReference type="InterPro" id="IPR007630">
    <property type="entry name" value="RNA_pol_sigma70_r4"/>
</dbReference>
<evidence type="ECO:0000313" key="9">
    <source>
        <dbReference type="EMBL" id="MFC6871546.1"/>
    </source>
</evidence>
<keyword evidence="2 6" id="KW-0805">Transcription regulation</keyword>
<keyword evidence="5 6" id="KW-0804">Transcription</keyword>
<dbReference type="SUPFAM" id="SSF88659">
    <property type="entry name" value="Sigma3 and sigma4 domains of RNA polymerase sigma factors"/>
    <property type="match status" value="2"/>
</dbReference>
<dbReference type="PANTHER" id="PTHR30603:SF60">
    <property type="entry name" value="RNA POLYMERASE SIGMA FACTOR RPOD"/>
    <property type="match status" value="1"/>
</dbReference>
<evidence type="ECO:0000259" key="8">
    <source>
        <dbReference type="PROSITE" id="PS00716"/>
    </source>
</evidence>
<dbReference type="InterPro" id="IPR000943">
    <property type="entry name" value="RNA_pol_sigma70"/>
</dbReference>
<evidence type="ECO:0000256" key="2">
    <source>
        <dbReference type="ARBA" id="ARBA00023015"/>
    </source>
</evidence>
<dbReference type="InterPro" id="IPR009042">
    <property type="entry name" value="RNA_pol_sigma70_r1_2"/>
</dbReference>
<dbReference type="Pfam" id="PF00140">
    <property type="entry name" value="Sigma70_r1_2"/>
    <property type="match status" value="1"/>
</dbReference>